<protein>
    <recommendedName>
        <fullName evidence="3">Heavy-metal-associated domain-containing protein</fullName>
    </recommendedName>
</protein>
<evidence type="ECO:0000313" key="2">
    <source>
        <dbReference type="Proteomes" id="UP001499988"/>
    </source>
</evidence>
<name>A0ABP9F4F2_9GAMM</name>
<accession>A0ABP9F4F2</accession>
<gene>
    <name evidence="1" type="ORF">GCM10023333_28690</name>
</gene>
<dbReference type="RefSeq" id="WP_345336118.1">
    <property type="nucleotide sequence ID" value="NZ_BAABJZ010000091.1"/>
</dbReference>
<comment type="caution">
    <text evidence="1">The sequence shown here is derived from an EMBL/GenBank/DDBJ whole genome shotgun (WGS) entry which is preliminary data.</text>
</comment>
<keyword evidence="2" id="KW-1185">Reference proteome</keyword>
<sequence>METYIHKTRSRLRIRSSFIHQHPELIADSVVQLRNLEAITDIRHRAHAGSVTLSFDPDCLSADELLAILEAQDWCQQDSSDGLSVAVSQGVRKVARHGMILAMERVLGQGVVSLIGRAL</sequence>
<dbReference type="EMBL" id="BAABJZ010000091">
    <property type="protein sequence ID" value="GAA4893785.1"/>
    <property type="molecule type" value="Genomic_DNA"/>
</dbReference>
<proteinExistence type="predicted"/>
<dbReference type="Proteomes" id="UP001499988">
    <property type="component" value="Unassembled WGS sequence"/>
</dbReference>
<evidence type="ECO:0008006" key="3">
    <source>
        <dbReference type="Google" id="ProtNLM"/>
    </source>
</evidence>
<reference evidence="2" key="1">
    <citation type="journal article" date="2019" name="Int. J. Syst. Evol. Microbiol.">
        <title>The Global Catalogue of Microorganisms (GCM) 10K type strain sequencing project: providing services to taxonomists for standard genome sequencing and annotation.</title>
        <authorList>
            <consortium name="The Broad Institute Genomics Platform"/>
            <consortium name="The Broad Institute Genome Sequencing Center for Infectious Disease"/>
            <person name="Wu L."/>
            <person name="Ma J."/>
        </authorList>
    </citation>
    <scope>NUCLEOTIDE SEQUENCE [LARGE SCALE GENOMIC DNA]</scope>
    <source>
        <strain evidence="2">JCM 18401</strain>
    </source>
</reference>
<organism evidence="1 2">
    <name type="scientific">Ferrimonas pelagia</name>
    <dbReference type="NCBI Taxonomy" id="1177826"/>
    <lineage>
        <taxon>Bacteria</taxon>
        <taxon>Pseudomonadati</taxon>
        <taxon>Pseudomonadota</taxon>
        <taxon>Gammaproteobacteria</taxon>
        <taxon>Alteromonadales</taxon>
        <taxon>Ferrimonadaceae</taxon>
        <taxon>Ferrimonas</taxon>
    </lineage>
</organism>
<evidence type="ECO:0000313" key="1">
    <source>
        <dbReference type="EMBL" id="GAA4893785.1"/>
    </source>
</evidence>